<reference evidence="1 2" key="1">
    <citation type="submission" date="2018-10" db="EMBL/GenBank/DDBJ databases">
        <title>Natrarchaeobius chitinivorans gen. nov., sp. nov., and Natrarchaeobius haloalkaliphilus sp. nov., alkaliphilic, chitin-utilizing haloarchaea from hypersaline alkaline lakes.</title>
        <authorList>
            <person name="Sorokin D.Y."/>
            <person name="Elcheninov A.G."/>
            <person name="Kostrikina N.A."/>
            <person name="Bale N.J."/>
            <person name="Sinninghe Damste J.S."/>
            <person name="Khijniak T.V."/>
            <person name="Kublanov I.V."/>
            <person name="Toshchakov S.V."/>
        </authorList>
    </citation>
    <scope>NUCLEOTIDE SEQUENCE [LARGE SCALE GENOMIC DNA]</scope>
    <source>
        <strain evidence="1 2">AArcht7</strain>
    </source>
</reference>
<gene>
    <name evidence="1" type="ORF">EA472_20990</name>
</gene>
<dbReference type="Proteomes" id="UP000281431">
    <property type="component" value="Unassembled WGS sequence"/>
</dbReference>
<accession>A0A3N6LZ05</accession>
<dbReference type="EMBL" id="REFZ01000028">
    <property type="protein sequence ID" value="RQG96088.1"/>
    <property type="molecule type" value="Genomic_DNA"/>
</dbReference>
<name>A0A3N6LZ05_NATCH</name>
<comment type="caution">
    <text evidence="1">The sequence shown here is derived from an EMBL/GenBank/DDBJ whole genome shotgun (WGS) entry which is preliminary data.</text>
</comment>
<protein>
    <submittedName>
        <fullName evidence="1">Uncharacterized protein</fullName>
    </submittedName>
</protein>
<dbReference type="AlphaFoldDB" id="A0A3N6LZ05"/>
<proteinExistence type="predicted"/>
<organism evidence="1 2">
    <name type="scientific">Natrarchaeobius chitinivorans</name>
    <dbReference type="NCBI Taxonomy" id="1679083"/>
    <lineage>
        <taxon>Archaea</taxon>
        <taxon>Methanobacteriati</taxon>
        <taxon>Methanobacteriota</taxon>
        <taxon>Stenosarchaea group</taxon>
        <taxon>Halobacteria</taxon>
        <taxon>Halobacteriales</taxon>
        <taxon>Natrialbaceae</taxon>
        <taxon>Natrarchaeobius</taxon>
    </lineage>
</organism>
<keyword evidence="2" id="KW-1185">Reference proteome</keyword>
<evidence type="ECO:0000313" key="2">
    <source>
        <dbReference type="Proteomes" id="UP000281431"/>
    </source>
</evidence>
<sequence>MVVAGTLSMVATAPVAADADEEVTSDEVDLEDLELCDDVGYSVPDVEEIGQAMIPSPVDVVAIAASALIGGPFIIFAPTSGFPVEDESDACIERI</sequence>
<evidence type="ECO:0000313" key="1">
    <source>
        <dbReference type="EMBL" id="RQG96088.1"/>
    </source>
</evidence>